<organism evidence="2 3">
    <name type="scientific">Quadrisphaera setariae</name>
    <dbReference type="NCBI Taxonomy" id="2593304"/>
    <lineage>
        <taxon>Bacteria</taxon>
        <taxon>Bacillati</taxon>
        <taxon>Actinomycetota</taxon>
        <taxon>Actinomycetes</taxon>
        <taxon>Kineosporiales</taxon>
        <taxon>Kineosporiaceae</taxon>
        <taxon>Quadrisphaera</taxon>
    </lineage>
</organism>
<evidence type="ECO:0000313" key="3">
    <source>
        <dbReference type="Proteomes" id="UP000321234"/>
    </source>
</evidence>
<proteinExistence type="predicted"/>
<comment type="caution">
    <text evidence="2">The sequence shown here is derived from an EMBL/GenBank/DDBJ whole genome shotgun (WGS) entry which is preliminary data.</text>
</comment>
<name>A0A5C8ZFK8_9ACTN</name>
<dbReference type="Pfam" id="PF13646">
    <property type="entry name" value="HEAT_2"/>
    <property type="match status" value="1"/>
</dbReference>
<evidence type="ECO:0008006" key="4">
    <source>
        <dbReference type="Google" id="ProtNLM"/>
    </source>
</evidence>
<protein>
    <recommendedName>
        <fullName evidence="4">HEAT repeat-containing protein</fullName>
    </recommendedName>
</protein>
<dbReference type="Proteomes" id="UP000321234">
    <property type="component" value="Unassembled WGS sequence"/>
</dbReference>
<evidence type="ECO:0000313" key="2">
    <source>
        <dbReference type="EMBL" id="TXR56642.1"/>
    </source>
</evidence>
<dbReference type="Gene3D" id="1.25.10.10">
    <property type="entry name" value="Leucine-rich Repeat Variant"/>
    <property type="match status" value="1"/>
</dbReference>
<accession>A0A5C8ZFK8</accession>
<dbReference type="AlphaFoldDB" id="A0A5C8ZFK8"/>
<feature type="compositionally biased region" description="Low complexity" evidence="1">
    <location>
        <begin position="13"/>
        <end position="32"/>
    </location>
</feature>
<dbReference type="InterPro" id="IPR016024">
    <property type="entry name" value="ARM-type_fold"/>
</dbReference>
<gene>
    <name evidence="2" type="ORF">FMM08_07655</name>
</gene>
<keyword evidence="3" id="KW-1185">Reference proteome</keyword>
<evidence type="ECO:0000256" key="1">
    <source>
        <dbReference type="SAM" id="MobiDB-lite"/>
    </source>
</evidence>
<dbReference type="OrthoDB" id="5198314at2"/>
<sequence>MPTTWQHRRVPDQSDPSASSAAGPAPATAGVPSELVEAREGTGAAFPAALAAHARRTGALADAAAWWGSPETAVRQVGLELSAVLAGPASPLPLAERDRAREQVAEQAAQAATSDDADLRWAAAKALGAAGPSAAALDVLVVLLSDADPDVRWQAVTCLPLALGADAGSLDGDAGRRAVGALLQATRDDDDDVVEQAVFALAEQLDPTGAAATPEVAHALAARLDAPGETGGLAALGLVRRSDDRAEPAVRAALARALDDPDSELDEPWLTAADLLPGLAALAADVRSAGASESD</sequence>
<reference evidence="2 3" key="1">
    <citation type="submission" date="2019-07" db="EMBL/GenBank/DDBJ databases">
        <title>Quadrisphaera sp. strain DD2A genome sequencing and assembly.</title>
        <authorList>
            <person name="Kim I."/>
        </authorList>
    </citation>
    <scope>NUCLEOTIDE SEQUENCE [LARGE SCALE GENOMIC DNA]</scope>
    <source>
        <strain evidence="2 3">DD2A</strain>
    </source>
</reference>
<dbReference type="SUPFAM" id="SSF48371">
    <property type="entry name" value="ARM repeat"/>
    <property type="match status" value="1"/>
</dbReference>
<dbReference type="InterPro" id="IPR011989">
    <property type="entry name" value="ARM-like"/>
</dbReference>
<dbReference type="EMBL" id="VKAC01000004">
    <property type="protein sequence ID" value="TXR56642.1"/>
    <property type="molecule type" value="Genomic_DNA"/>
</dbReference>
<feature type="region of interest" description="Disordered" evidence="1">
    <location>
        <begin position="1"/>
        <end position="32"/>
    </location>
</feature>